<dbReference type="Gene3D" id="3.40.50.150">
    <property type="entry name" value="Vaccinia Virus protein VP39"/>
    <property type="match status" value="1"/>
</dbReference>
<dbReference type="PANTHER" id="PTHR24422:SF10">
    <property type="entry name" value="CHEMOTAXIS PROTEIN METHYLTRANSFERASE 2"/>
    <property type="match status" value="1"/>
</dbReference>
<proteinExistence type="predicted"/>
<dbReference type="InterPro" id="IPR029063">
    <property type="entry name" value="SAM-dependent_MTases_sf"/>
</dbReference>
<keyword evidence="3" id="KW-1185">Reference proteome</keyword>
<sequence length="270" mass="30752">MNNSQYLFVRPDLNNSSAENPIILRAYDSGFTGTTAFFRNRIFIETFSEILGNLKKDVRIMIHACSIGAEAYSLAAWWQHEITPRFGFGLQIFASDMNSHFLAYAREGRYPREILQGMTPKERAWFHTEGDLVVIPASLKAMVKFCEPSNFITASPPLGGKHFDATLLMNALTYVTPAEQSTAIMNIASCTRYIMCLTAFHPDQIKSDISHSGFHPLKLNHREIHNGWSERLSSIPLKAGAPDYSWKLPPYEIQSKDYEWRYASIFIKDK</sequence>
<dbReference type="EMBL" id="JBHSEW010000006">
    <property type="protein sequence ID" value="MFC4622259.1"/>
    <property type="molecule type" value="Genomic_DNA"/>
</dbReference>
<accession>A0ABV9GVQ0</accession>
<feature type="domain" description="CheR-type methyltransferase" evidence="1">
    <location>
        <begin position="32"/>
        <end position="184"/>
    </location>
</feature>
<dbReference type="GO" id="GO:0008168">
    <property type="term" value="F:methyltransferase activity"/>
    <property type="evidence" value="ECO:0007669"/>
    <property type="project" value="UniProtKB-KW"/>
</dbReference>
<keyword evidence="2" id="KW-0489">Methyltransferase</keyword>
<evidence type="ECO:0000313" key="3">
    <source>
        <dbReference type="Proteomes" id="UP001595967"/>
    </source>
</evidence>
<dbReference type="Pfam" id="PF01739">
    <property type="entry name" value="CheR"/>
    <property type="match status" value="1"/>
</dbReference>
<dbReference type="GO" id="GO:0032259">
    <property type="term" value="P:methylation"/>
    <property type="evidence" value="ECO:0007669"/>
    <property type="project" value="UniProtKB-KW"/>
</dbReference>
<evidence type="ECO:0000259" key="1">
    <source>
        <dbReference type="PROSITE" id="PS50123"/>
    </source>
</evidence>
<dbReference type="RefSeq" id="WP_377725624.1">
    <property type="nucleotide sequence ID" value="NZ_JBHSEW010000006.1"/>
</dbReference>
<reference evidence="3" key="1">
    <citation type="journal article" date="2019" name="Int. J. Syst. Evol. Microbiol.">
        <title>The Global Catalogue of Microorganisms (GCM) 10K type strain sequencing project: providing services to taxonomists for standard genome sequencing and annotation.</title>
        <authorList>
            <consortium name="The Broad Institute Genomics Platform"/>
            <consortium name="The Broad Institute Genome Sequencing Center for Infectious Disease"/>
            <person name="Wu L."/>
            <person name="Ma J."/>
        </authorList>
    </citation>
    <scope>NUCLEOTIDE SEQUENCE [LARGE SCALE GENOMIC DNA]</scope>
    <source>
        <strain evidence="3">JCM 11650</strain>
    </source>
</reference>
<comment type="caution">
    <text evidence="2">The sequence shown here is derived from an EMBL/GenBank/DDBJ whole genome shotgun (WGS) entry which is preliminary data.</text>
</comment>
<dbReference type="SUPFAM" id="SSF53335">
    <property type="entry name" value="S-adenosyl-L-methionine-dependent methyltransferases"/>
    <property type="match status" value="1"/>
</dbReference>
<name>A0ABV9GVQ0_9BURK</name>
<gene>
    <name evidence="2" type="ORF">ACFO3A_08525</name>
</gene>
<dbReference type="Proteomes" id="UP001595967">
    <property type="component" value="Unassembled WGS sequence"/>
</dbReference>
<dbReference type="InterPro" id="IPR022642">
    <property type="entry name" value="CheR_C"/>
</dbReference>
<keyword evidence="2" id="KW-0808">Transferase</keyword>
<dbReference type="InterPro" id="IPR000780">
    <property type="entry name" value="CheR_MeTrfase"/>
</dbReference>
<protein>
    <submittedName>
        <fullName evidence="2">CheR family methyltransferase</fullName>
    </submittedName>
</protein>
<dbReference type="PRINTS" id="PR00996">
    <property type="entry name" value="CHERMTFRASE"/>
</dbReference>
<dbReference type="SMART" id="SM00138">
    <property type="entry name" value="MeTrc"/>
    <property type="match status" value="1"/>
</dbReference>
<dbReference type="InterPro" id="IPR050903">
    <property type="entry name" value="Bact_Chemotaxis_MeTrfase"/>
</dbReference>
<dbReference type="PROSITE" id="PS50123">
    <property type="entry name" value="CHER"/>
    <property type="match status" value="1"/>
</dbReference>
<organism evidence="2 3">
    <name type="scientific">Comamonas nitrativorans</name>
    <dbReference type="NCBI Taxonomy" id="108437"/>
    <lineage>
        <taxon>Bacteria</taxon>
        <taxon>Pseudomonadati</taxon>
        <taxon>Pseudomonadota</taxon>
        <taxon>Betaproteobacteria</taxon>
        <taxon>Burkholderiales</taxon>
        <taxon>Comamonadaceae</taxon>
        <taxon>Comamonas</taxon>
    </lineage>
</organism>
<evidence type="ECO:0000313" key="2">
    <source>
        <dbReference type="EMBL" id="MFC4622259.1"/>
    </source>
</evidence>
<dbReference type="PANTHER" id="PTHR24422">
    <property type="entry name" value="CHEMOTAXIS PROTEIN METHYLTRANSFERASE"/>
    <property type="match status" value="1"/>
</dbReference>